<dbReference type="InterPro" id="IPR036291">
    <property type="entry name" value="NAD(P)-bd_dom_sf"/>
</dbReference>
<dbReference type="Gene3D" id="3.40.50.720">
    <property type="entry name" value="NAD(P)-binding Rossmann-like Domain"/>
    <property type="match status" value="1"/>
</dbReference>
<gene>
    <name evidence="3" type="ordered locus">FRAAL1674</name>
</gene>
<evidence type="ECO:0000256" key="1">
    <source>
        <dbReference type="SAM" id="MobiDB-lite"/>
    </source>
</evidence>
<dbReference type="eggNOG" id="COG3320">
    <property type="taxonomic scope" value="Bacteria"/>
</dbReference>
<feature type="compositionally biased region" description="Low complexity" evidence="1">
    <location>
        <begin position="421"/>
        <end position="440"/>
    </location>
</feature>
<dbReference type="HOGENOM" id="CLU_045954_0_0_11"/>
<dbReference type="AlphaFoldDB" id="Q0RQ49"/>
<protein>
    <submittedName>
        <fullName evidence="3">Type I polyketide synthase</fullName>
    </submittedName>
</protein>
<dbReference type="SUPFAM" id="SSF51735">
    <property type="entry name" value="NAD(P)-binding Rossmann-fold domains"/>
    <property type="match status" value="1"/>
</dbReference>
<keyword evidence="4" id="KW-1185">Reference proteome</keyword>
<accession>Q0RQ49</accession>
<feature type="region of interest" description="Disordered" evidence="1">
    <location>
        <begin position="421"/>
        <end position="472"/>
    </location>
</feature>
<dbReference type="InterPro" id="IPR051783">
    <property type="entry name" value="NAD(P)-dependent_oxidoreduct"/>
</dbReference>
<dbReference type="GO" id="GO:0005737">
    <property type="term" value="C:cytoplasm"/>
    <property type="evidence" value="ECO:0007669"/>
    <property type="project" value="TreeGrafter"/>
</dbReference>
<evidence type="ECO:0000259" key="2">
    <source>
        <dbReference type="Pfam" id="PF07993"/>
    </source>
</evidence>
<name>Q0RQ49_FRAAA</name>
<sequence length="472" mass="50497">MCGGCAVSRSGRGASRTGRMDAVDQEAGILVEIAITGATGFLGVHLVRELLERNASLTVLAHAGSGDAADRLARFLRATGASPRLIDDLPRRISVVDVDVAEPFLGLDRADFRRIADGVDAVWHSAAQTKLAGDLAELRHVNVDGTRNMLALAAAGGRRPRFYHVSTAFVAGLRPDPVVYEDQLDASRGFASPYEQSKYEAEVAVREWSAGSGRPVVVFRPSVLVSHRPPHPDRPSDTMEAVARFMLTIASMAVESGLADAEEPVVQTVRVVGDPQARWNVMAVEDAVRDMVRLAERPPPGATATYHIVSTRDLPVSLPVDLLESFLPVRVELVDQPPADPTPLERIIGAVPGFLMYLRHRHVFDDTRTRTALGERLAETLVDRDYLLSGLGIAEMDLAPGDVLAADLLSRALSAYDPTTRLAPAARPDPAARSDPAAPLGPAGRTYPAARTDPAPRVEAAQVRSALGGGAR</sequence>
<dbReference type="PANTHER" id="PTHR48079">
    <property type="entry name" value="PROTEIN YEEZ"/>
    <property type="match status" value="1"/>
</dbReference>
<proteinExistence type="predicted"/>
<feature type="domain" description="Thioester reductase (TE)" evidence="2">
    <location>
        <begin position="35"/>
        <end position="254"/>
    </location>
</feature>
<evidence type="ECO:0000313" key="3">
    <source>
        <dbReference type="EMBL" id="CAJ60328.1"/>
    </source>
</evidence>
<dbReference type="PANTHER" id="PTHR48079:SF6">
    <property type="entry name" value="NAD(P)-BINDING DOMAIN-CONTAINING PROTEIN-RELATED"/>
    <property type="match status" value="1"/>
</dbReference>
<reference evidence="3 4" key="1">
    <citation type="journal article" date="2007" name="Genome Res.">
        <title>Genome characteristics of facultatively symbiotic Frankia sp. strains reflect host range and host plant biogeography.</title>
        <authorList>
            <person name="Normand P."/>
            <person name="Lapierre P."/>
            <person name="Tisa L.S."/>
            <person name="Gogarten J.P."/>
            <person name="Alloisio N."/>
            <person name="Bagnarol E."/>
            <person name="Bassi C.A."/>
            <person name="Berry A.M."/>
            <person name="Bickhart D.M."/>
            <person name="Choisne N."/>
            <person name="Couloux A."/>
            <person name="Cournoyer B."/>
            <person name="Cruveiller S."/>
            <person name="Daubin V."/>
            <person name="Demange N."/>
            <person name="Francino M.P."/>
            <person name="Goltsman E."/>
            <person name="Huang Y."/>
            <person name="Kopp O.R."/>
            <person name="Labarre L."/>
            <person name="Lapidus A."/>
            <person name="Lavire C."/>
            <person name="Marechal J."/>
            <person name="Martinez M."/>
            <person name="Mastronunzio J.E."/>
            <person name="Mullin B.C."/>
            <person name="Niemann J."/>
            <person name="Pujic P."/>
            <person name="Rawnsley T."/>
            <person name="Rouy Z."/>
            <person name="Schenowitz C."/>
            <person name="Sellstedt A."/>
            <person name="Tavares F."/>
            <person name="Tomkins J.P."/>
            <person name="Vallenet D."/>
            <person name="Valverde C."/>
            <person name="Wall L.G."/>
            <person name="Wang Y."/>
            <person name="Medigue C."/>
            <person name="Benson D.R."/>
        </authorList>
    </citation>
    <scope>NUCLEOTIDE SEQUENCE [LARGE SCALE GENOMIC DNA]</scope>
    <source>
        <strain evidence="4">DSM 45986 / CECT 9034 / ACN14a</strain>
    </source>
</reference>
<evidence type="ECO:0000313" key="4">
    <source>
        <dbReference type="Proteomes" id="UP000000657"/>
    </source>
</evidence>
<dbReference type="KEGG" id="fal:FRAAL1674"/>
<dbReference type="GO" id="GO:0004029">
    <property type="term" value="F:aldehyde dehydrogenase (NAD+) activity"/>
    <property type="evidence" value="ECO:0007669"/>
    <property type="project" value="TreeGrafter"/>
</dbReference>
<dbReference type="EMBL" id="CT573213">
    <property type="protein sequence ID" value="CAJ60328.1"/>
    <property type="molecule type" value="Genomic_DNA"/>
</dbReference>
<dbReference type="InterPro" id="IPR013120">
    <property type="entry name" value="FAR_NAD-bd"/>
</dbReference>
<dbReference type="Proteomes" id="UP000000657">
    <property type="component" value="Chromosome"/>
</dbReference>
<dbReference type="STRING" id="326424.FRAAL1674"/>
<dbReference type="Pfam" id="PF07993">
    <property type="entry name" value="NAD_binding_4"/>
    <property type="match status" value="1"/>
</dbReference>
<organism evidence="3 4">
    <name type="scientific">Frankia alni (strain DSM 45986 / CECT 9034 / ACN14a)</name>
    <dbReference type="NCBI Taxonomy" id="326424"/>
    <lineage>
        <taxon>Bacteria</taxon>
        <taxon>Bacillati</taxon>
        <taxon>Actinomycetota</taxon>
        <taxon>Actinomycetes</taxon>
        <taxon>Frankiales</taxon>
        <taxon>Frankiaceae</taxon>
        <taxon>Frankia</taxon>
    </lineage>
</organism>